<gene>
    <name evidence="3" type="ORF">HJC23_004988</name>
</gene>
<feature type="region of interest" description="Disordered" evidence="1">
    <location>
        <begin position="1"/>
        <end position="79"/>
    </location>
</feature>
<evidence type="ECO:0000313" key="4">
    <source>
        <dbReference type="Proteomes" id="UP001516023"/>
    </source>
</evidence>
<reference evidence="3 4" key="1">
    <citation type="journal article" date="2020" name="G3 (Bethesda)">
        <title>Improved Reference Genome for Cyclotella cryptica CCMP332, a Model for Cell Wall Morphogenesis, Salinity Adaptation, and Lipid Production in Diatoms (Bacillariophyta).</title>
        <authorList>
            <person name="Roberts W.R."/>
            <person name="Downey K.M."/>
            <person name="Ruck E.C."/>
            <person name="Traller J.C."/>
            <person name="Alverson A.J."/>
        </authorList>
    </citation>
    <scope>NUCLEOTIDE SEQUENCE [LARGE SCALE GENOMIC DNA]</scope>
    <source>
        <strain evidence="3 4">CCMP332</strain>
    </source>
</reference>
<feature type="domain" description="Thioredoxin" evidence="2">
    <location>
        <begin position="44"/>
        <end position="222"/>
    </location>
</feature>
<comment type="caution">
    <text evidence="3">The sequence shown here is derived from an EMBL/GenBank/DDBJ whole genome shotgun (WGS) entry which is preliminary data.</text>
</comment>
<dbReference type="Gene3D" id="3.40.30.10">
    <property type="entry name" value="Glutaredoxin"/>
    <property type="match status" value="1"/>
</dbReference>
<dbReference type="InterPro" id="IPR013766">
    <property type="entry name" value="Thioredoxin_domain"/>
</dbReference>
<dbReference type="EMBL" id="JABMIG020000255">
    <property type="protein sequence ID" value="KAL3783622.1"/>
    <property type="molecule type" value="Genomic_DNA"/>
</dbReference>
<name>A0ABD3P761_9STRA</name>
<proteinExistence type="predicted"/>
<accession>A0ABD3P761</accession>
<sequence length="235" mass="25883">MRQHNQEGLTSISKPHSTAATPMTNTQSNTHNIWSDVDGDRSSLASLLDPPAPPLTIVNGSIQTPKPSKPSSSSRITTSRSTPIVALHSLEDYNHHVLSNNRNTNNNQLTLIRFSAPWCQVCRTTNVAFERMASKLCKGGDIQFCSVSLDSNQELDPKNVLKDHLQVHAVPTGVLYHPSRGIIGRVNLNRANLGELKKRLGGYVSGALHRQGEMMWMEALVMGLEVGEKRTKRDS</sequence>
<evidence type="ECO:0000256" key="1">
    <source>
        <dbReference type="SAM" id="MobiDB-lite"/>
    </source>
</evidence>
<dbReference type="SUPFAM" id="SSF52833">
    <property type="entry name" value="Thioredoxin-like"/>
    <property type="match status" value="1"/>
</dbReference>
<protein>
    <recommendedName>
        <fullName evidence="2">Thioredoxin domain-containing protein</fullName>
    </recommendedName>
</protein>
<dbReference type="InterPro" id="IPR036249">
    <property type="entry name" value="Thioredoxin-like_sf"/>
</dbReference>
<dbReference type="PROSITE" id="PS51352">
    <property type="entry name" value="THIOREDOXIN_2"/>
    <property type="match status" value="1"/>
</dbReference>
<evidence type="ECO:0000313" key="3">
    <source>
        <dbReference type="EMBL" id="KAL3783622.1"/>
    </source>
</evidence>
<dbReference type="AlphaFoldDB" id="A0ABD3P761"/>
<feature type="compositionally biased region" description="Low complexity" evidence="1">
    <location>
        <begin position="64"/>
        <end position="79"/>
    </location>
</feature>
<organism evidence="3 4">
    <name type="scientific">Cyclotella cryptica</name>
    <dbReference type="NCBI Taxonomy" id="29204"/>
    <lineage>
        <taxon>Eukaryota</taxon>
        <taxon>Sar</taxon>
        <taxon>Stramenopiles</taxon>
        <taxon>Ochrophyta</taxon>
        <taxon>Bacillariophyta</taxon>
        <taxon>Coscinodiscophyceae</taxon>
        <taxon>Thalassiosirophycidae</taxon>
        <taxon>Stephanodiscales</taxon>
        <taxon>Stephanodiscaceae</taxon>
        <taxon>Cyclotella</taxon>
    </lineage>
</organism>
<dbReference type="CDD" id="cd02947">
    <property type="entry name" value="TRX_family"/>
    <property type="match status" value="1"/>
</dbReference>
<keyword evidence="4" id="KW-1185">Reference proteome</keyword>
<dbReference type="Pfam" id="PF00085">
    <property type="entry name" value="Thioredoxin"/>
    <property type="match status" value="1"/>
</dbReference>
<dbReference type="Proteomes" id="UP001516023">
    <property type="component" value="Unassembled WGS sequence"/>
</dbReference>
<evidence type="ECO:0000259" key="2">
    <source>
        <dbReference type="PROSITE" id="PS51352"/>
    </source>
</evidence>
<feature type="compositionally biased region" description="Polar residues" evidence="1">
    <location>
        <begin position="1"/>
        <end position="33"/>
    </location>
</feature>